<feature type="transmembrane region" description="Helical" evidence="8">
    <location>
        <begin position="204"/>
        <end position="234"/>
    </location>
</feature>
<dbReference type="InterPro" id="IPR038731">
    <property type="entry name" value="RgtA/B/C-like"/>
</dbReference>
<dbReference type="GO" id="GO:0005886">
    <property type="term" value="C:plasma membrane"/>
    <property type="evidence" value="ECO:0007669"/>
    <property type="project" value="UniProtKB-SubCell"/>
</dbReference>
<feature type="domain" description="Glycosyltransferase RgtA/B/C/D-like" evidence="9">
    <location>
        <begin position="101"/>
        <end position="266"/>
    </location>
</feature>
<feature type="transmembrane region" description="Helical" evidence="8">
    <location>
        <begin position="395"/>
        <end position="410"/>
    </location>
</feature>
<evidence type="ECO:0000256" key="1">
    <source>
        <dbReference type="ARBA" id="ARBA00004651"/>
    </source>
</evidence>
<feature type="transmembrane region" description="Helical" evidence="8">
    <location>
        <begin position="174"/>
        <end position="192"/>
    </location>
</feature>
<dbReference type="Pfam" id="PF13231">
    <property type="entry name" value="PMT_2"/>
    <property type="match status" value="1"/>
</dbReference>
<evidence type="ECO:0000256" key="8">
    <source>
        <dbReference type="SAM" id="Phobius"/>
    </source>
</evidence>
<evidence type="ECO:0000256" key="2">
    <source>
        <dbReference type="ARBA" id="ARBA00022475"/>
    </source>
</evidence>
<feature type="transmembrane region" description="Helical" evidence="8">
    <location>
        <begin position="123"/>
        <end position="143"/>
    </location>
</feature>
<organism evidence="10 11">
    <name type="scientific">Faecalibacterium prausnitzii</name>
    <dbReference type="NCBI Taxonomy" id="853"/>
    <lineage>
        <taxon>Bacteria</taxon>
        <taxon>Bacillati</taxon>
        <taxon>Bacillota</taxon>
        <taxon>Clostridia</taxon>
        <taxon>Eubacteriales</taxon>
        <taxon>Oscillospiraceae</taxon>
        <taxon>Faecalibacterium</taxon>
    </lineage>
</organism>
<evidence type="ECO:0000313" key="10">
    <source>
        <dbReference type="EMBL" id="PLK28659.1"/>
    </source>
</evidence>
<feature type="transmembrane region" description="Helical" evidence="8">
    <location>
        <begin position="365"/>
        <end position="383"/>
    </location>
</feature>
<dbReference type="AlphaFoldDB" id="A0A2J4JLB5"/>
<evidence type="ECO:0000256" key="3">
    <source>
        <dbReference type="ARBA" id="ARBA00022676"/>
    </source>
</evidence>
<evidence type="ECO:0000256" key="6">
    <source>
        <dbReference type="ARBA" id="ARBA00022989"/>
    </source>
</evidence>
<keyword evidence="4" id="KW-0808">Transferase</keyword>
<evidence type="ECO:0000259" key="9">
    <source>
        <dbReference type="Pfam" id="PF13231"/>
    </source>
</evidence>
<sequence>MQEIKKKKRAVALFVIVLICLCGWWAVRKEGFFLDEIYSYGLANSSYAPFLNWYYNGEHSFDGNLPEAVFEQQDFVNYISVQKNDRFNYASVYYNQTQDIHPPLFYFLLNTVCSLFPGSFTKWTGLGMNFVLLGGTLAALYALGMELFADWKKALFVCALYAFNREMISNVTMVRMYMLMTLLTILLALLVAKSLRRPSVPKYLLIGVTIYLGMMTQYFFVVYAFLLCAAYDLYLMFRREWKNAAAFSLPALAGVGGMLLTFPCWYAQLHSQNTNSLDATTRNLFDLAQYPKGPLELIGWSIVGFAVGAGIMAVLILTKLGQRWLPGKLRGTTLIPGDVKLITVPALAAFLVIAVISPYKSLRYVYHLQPLEALFCGCGLFSILDTLRAGTRKRILQIVCLAMVVLAFVIEPERMYSGTYKIDKELEQYSQAACVDITGDLGSFTSGVQELLKFQEVCVVPDDSSELLVQYNTGENDTLVLFIGGRGLWQFVTAEQVEQITAQNMETAWNVARQGGYEDVSLLATQEFEQIFVLKK</sequence>
<keyword evidence="7 8" id="KW-0472">Membrane</keyword>
<dbReference type="GO" id="GO:0009103">
    <property type="term" value="P:lipopolysaccharide biosynthetic process"/>
    <property type="evidence" value="ECO:0007669"/>
    <property type="project" value="UniProtKB-ARBA"/>
</dbReference>
<comment type="subcellular location">
    <subcellularLocation>
        <location evidence="1">Cell membrane</location>
        <topology evidence="1">Multi-pass membrane protein</topology>
    </subcellularLocation>
</comment>
<evidence type="ECO:0000313" key="11">
    <source>
        <dbReference type="Proteomes" id="UP000221015"/>
    </source>
</evidence>
<protein>
    <recommendedName>
        <fullName evidence="9">Glycosyltransferase RgtA/B/C/D-like domain-containing protein</fullName>
    </recommendedName>
</protein>
<dbReference type="EMBL" id="NMTS02000072">
    <property type="protein sequence ID" value="PLK28659.1"/>
    <property type="molecule type" value="Genomic_DNA"/>
</dbReference>
<dbReference type="RefSeq" id="WP_097780846.1">
    <property type="nucleotide sequence ID" value="NZ_NMTS02000072.1"/>
</dbReference>
<dbReference type="InterPro" id="IPR050297">
    <property type="entry name" value="LipidA_mod_glycosyltrf_83"/>
</dbReference>
<name>A0A2J4JLB5_9FIRM</name>
<keyword evidence="2" id="KW-1003">Cell membrane</keyword>
<comment type="caution">
    <text evidence="10">The sequence shown here is derived from an EMBL/GenBank/DDBJ whole genome shotgun (WGS) entry which is preliminary data.</text>
</comment>
<evidence type="ECO:0000256" key="7">
    <source>
        <dbReference type="ARBA" id="ARBA00023136"/>
    </source>
</evidence>
<evidence type="ECO:0000256" key="4">
    <source>
        <dbReference type="ARBA" id="ARBA00022679"/>
    </source>
</evidence>
<dbReference type="PANTHER" id="PTHR33908:SF11">
    <property type="entry name" value="MEMBRANE PROTEIN"/>
    <property type="match status" value="1"/>
</dbReference>
<accession>A0A2J4JLB5</accession>
<keyword evidence="6 8" id="KW-1133">Transmembrane helix</keyword>
<proteinExistence type="predicted"/>
<feature type="transmembrane region" description="Helical" evidence="8">
    <location>
        <begin position="246"/>
        <end position="268"/>
    </location>
</feature>
<dbReference type="Proteomes" id="UP000221015">
    <property type="component" value="Unassembled WGS sequence"/>
</dbReference>
<feature type="transmembrane region" description="Helical" evidence="8">
    <location>
        <begin position="297"/>
        <end position="318"/>
    </location>
</feature>
<feature type="transmembrane region" description="Helical" evidence="8">
    <location>
        <begin position="339"/>
        <end position="359"/>
    </location>
</feature>
<keyword evidence="5 8" id="KW-0812">Transmembrane</keyword>
<keyword evidence="3" id="KW-0328">Glycosyltransferase</keyword>
<reference evidence="10 11" key="1">
    <citation type="journal article" date="2017" name="Front. Microbiol.">
        <title>New Insights into the Diversity of the Genus Faecalibacterium.</title>
        <authorList>
            <person name="Benevides L."/>
            <person name="Burman S."/>
            <person name="Martin R."/>
            <person name="Robert V."/>
            <person name="Thomas M."/>
            <person name="Miquel S."/>
            <person name="Chain F."/>
            <person name="Sokol H."/>
            <person name="Bermudez-Humaran L.G."/>
            <person name="Morrison M."/>
            <person name="Langella P."/>
            <person name="Azevedo V.A."/>
            <person name="Chatel J.M."/>
            <person name="Soares S."/>
        </authorList>
    </citation>
    <scope>NUCLEOTIDE SEQUENCE [LARGE SCALE GENOMIC DNA]</scope>
    <source>
        <strain evidence="10 11">CNCM I 4542</strain>
    </source>
</reference>
<evidence type="ECO:0000256" key="5">
    <source>
        <dbReference type="ARBA" id="ARBA00022692"/>
    </source>
</evidence>
<gene>
    <name evidence="10" type="ORF">CGS50_011590</name>
</gene>
<dbReference type="PANTHER" id="PTHR33908">
    <property type="entry name" value="MANNOSYLTRANSFERASE YKCB-RELATED"/>
    <property type="match status" value="1"/>
</dbReference>
<dbReference type="GO" id="GO:0016763">
    <property type="term" value="F:pentosyltransferase activity"/>
    <property type="evidence" value="ECO:0007669"/>
    <property type="project" value="TreeGrafter"/>
</dbReference>